<dbReference type="EMBL" id="QNRJ01000011">
    <property type="protein sequence ID" value="RBP02969.1"/>
    <property type="molecule type" value="Genomic_DNA"/>
</dbReference>
<keyword evidence="1" id="KW-1133">Transmembrane helix</keyword>
<keyword evidence="1" id="KW-0472">Membrane</keyword>
<evidence type="ECO:0000256" key="1">
    <source>
        <dbReference type="SAM" id="Phobius"/>
    </source>
</evidence>
<organism evidence="2 3">
    <name type="scientific">Rossellomorea aquimaris</name>
    <dbReference type="NCBI Taxonomy" id="189382"/>
    <lineage>
        <taxon>Bacteria</taxon>
        <taxon>Bacillati</taxon>
        <taxon>Bacillota</taxon>
        <taxon>Bacilli</taxon>
        <taxon>Bacillales</taxon>
        <taxon>Bacillaceae</taxon>
        <taxon>Rossellomorea</taxon>
    </lineage>
</organism>
<proteinExistence type="predicted"/>
<protein>
    <submittedName>
        <fullName evidence="2">Uncharacterized protein</fullName>
    </submittedName>
</protein>
<evidence type="ECO:0000313" key="2">
    <source>
        <dbReference type="EMBL" id="RBP02969.1"/>
    </source>
</evidence>
<comment type="caution">
    <text evidence="2">The sequence shown here is derived from an EMBL/GenBank/DDBJ whole genome shotgun (WGS) entry which is preliminary data.</text>
</comment>
<accession>A0A366ENA2</accession>
<feature type="transmembrane region" description="Helical" evidence="1">
    <location>
        <begin position="17"/>
        <end position="39"/>
    </location>
</feature>
<dbReference type="Proteomes" id="UP000252118">
    <property type="component" value="Unassembled WGS sequence"/>
</dbReference>
<reference evidence="2 3" key="1">
    <citation type="submission" date="2018-06" db="EMBL/GenBank/DDBJ databases">
        <title>Freshwater and sediment microbial communities from various areas in North America, analyzing microbe dynamics in response to fracking.</title>
        <authorList>
            <person name="Lamendella R."/>
        </authorList>
    </citation>
    <scope>NUCLEOTIDE SEQUENCE [LARGE SCALE GENOMIC DNA]</scope>
    <source>
        <strain evidence="2 3">97B</strain>
    </source>
</reference>
<keyword evidence="1" id="KW-0812">Transmembrane</keyword>
<name>A0A366ENA2_9BACI</name>
<evidence type="ECO:0000313" key="3">
    <source>
        <dbReference type="Proteomes" id="UP000252118"/>
    </source>
</evidence>
<gene>
    <name evidence="2" type="ORF">DET59_11166</name>
</gene>
<sequence>MINHLRGGIPIFGDSGVALFIIIPMAVILVLIVATILFFKRKSVKDKNF</sequence>
<dbReference type="AlphaFoldDB" id="A0A366ENA2"/>